<sequence length="444" mass="49708">MCMITSLGTVCKVASDCDDDYRFECSKDNICVCKENFEILNNSTCLPKLGKACWNNEKCFTENALCVDSKCQCKLGYKAALNGTCIDSMLGKSCEIDMDCDDLNHLRCSDHKVCICQIYHVTQISSCFSLLYRFCDNDIRCKVNNSICIDNLCQCRNGYVADSPSICLPSPLGRNCTSDFDCEKELYAECSNAGICVCNENHVMKNESRCEPFLGGRCYDNESCKIDNSACIENKCQCNLGFMNTDKYRCLPCGYIFNISLNTLYFNNRMHMLLILASLGKFCQDSFDCDNIWHMKCSSNICICKDNHSIVNFASCMPLLGAICMFQDSCASNNSICVDHECQCLPTFERVSKDHCVPTKLGNQCKTYSDCGEVKHTKCSDDHECVCAENHIIVNKATCLPLLDGFCTNDSLCFVKNSVCINNACHCQDGYDPLSHNQCIAHVF</sequence>
<evidence type="ECO:0000313" key="2">
    <source>
        <dbReference type="EMBL" id="KAH0561412.1"/>
    </source>
</evidence>
<feature type="domain" description="EGF-like" evidence="1">
    <location>
        <begin position="44"/>
        <end position="86"/>
    </location>
</feature>
<dbReference type="EMBL" id="JAHXZJ010000374">
    <property type="protein sequence ID" value="KAH0561412.1"/>
    <property type="molecule type" value="Genomic_DNA"/>
</dbReference>
<dbReference type="AlphaFoldDB" id="A0AAV7IW50"/>
<comment type="caution">
    <text evidence="2">The sequence shown here is derived from an EMBL/GenBank/DDBJ whole genome shotgun (WGS) entry which is preliminary data.</text>
</comment>
<feature type="domain" description="EGF-like" evidence="1">
    <location>
        <begin position="134"/>
        <end position="168"/>
    </location>
</feature>
<dbReference type="SMART" id="SM00181">
    <property type="entry name" value="EGF"/>
    <property type="match status" value="7"/>
</dbReference>
<proteinExistence type="predicted"/>
<dbReference type="Proteomes" id="UP000826195">
    <property type="component" value="Unassembled WGS sequence"/>
</dbReference>
<feature type="domain" description="EGF-like" evidence="1">
    <location>
        <begin position="175"/>
        <end position="211"/>
    </location>
</feature>
<protein>
    <recommendedName>
        <fullName evidence="1">EGF-like domain-containing protein</fullName>
    </recommendedName>
</protein>
<feature type="domain" description="EGF-like" evidence="1">
    <location>
        <begin position="364"/>
        <end position="400"/>
    </location>
</feature>
<accession>A0AAV7IW50</accession>
<feature type="domain" description="EGF-like" evidence="1">
    <location>
        <begin position="406"/>
        <end position="440"/>
    </location>
</feature>
<keyword evidence="3" id="KW-1185">Reference proteome</keyword>
<reference evidence="2 3" key="1">
    <citation type="journal article" date="2021" name="J. Hered.">
        <title>A chromosome-level genome assembly of the parasitoid wasp, Cotesia glomerata (Hymenoptera: Braconidae).</title>
        <authorList>
            <person name="Pinto B.J."/>
            <person name="Weis J.J."/>
            <person name="Gamble T."/>
            <person name="Ode P.J."/>
            <person name="Paul R."/>
            <person name="Zaspel J.M."/>
        </authorList>
    </citation>
    <scope>NUCLEOTIDE SEQUENCE [LARGE SCALE GENOMIC DNA]</scope>
    <source>
        <strain evidence="2">CgM1</strain>
    </source>
</reference>
<dbReference type="PANTHER" id="PTHR39069:SF8">
    <property type="entry name" value="FI17111P1"/>
    <property type="match status" value="1"/>
</dbReference>
<feature type="domain" description="EGF-like" evidence="1">
    <location>
        <begin position="217"/>
        <end position="251"/>
    </location>
</feature>
<evidence type="ECO:0000259" key="1">
    <source>
        <dbReference type="SMART" id="SM00181"/>
    </source>
</evidence>
<dbReference type="InterPro" id="IPR000742">
    <property type="entry name" value="EGF"/>
</dbReference>
<dbReference type="PANTHER" id="PTHR39069">
    <property type="entry name" value="ECDYSONE-INDUCIBLE GENE E1, ISOFORM A"/>
    <property type="match status" value="1"/>
</dbReference>
<evidence type="ECO:0000313" key="3">
    <source>
        <dbReference type="Proteomes" id="UP000826195"/>
    </source>
</evidence>
<name>A0AAV7IW50_COTGL</name>
<organism evidence="2 3">
    <name type="scientific">Cotesia glomerata</name>
    <name type="common">Lepidopteran parasitic wasp</name>
    <name type="synonym">Apanteles glomeratus</name>
    <dbReference type="NCBI Taxonomy" id="32391"/>
    <lineage>
        <taxon>Eukaryota</taxon>
        <taxon>Metazoa</taxon>
        <taxon>Ecdysozoa</taxon>
        <taxon>Arthropoda</taxon>
        <taxon>Hexapoda</taxon>
        <taxon>Insecta</taxon>
        <taxon>Pterygota</taxon>
        <taxon>Neoptera</taxon>
        <taxon>Endopterygota</taxon>
        <taxon>Hymenoptera</taxon>
        <taxon>Apocrita</taxon>
        <taxon>Ichneumonoidea</taxon>
        <taxon>Braconidae</taxon>
        <taxon>Microgastrinae</taxon>
        <taxon>Cotesia</taxon>
    </lineage>
</organism>
<feature type="domain" description="EGF-like" evidence="1">
    <location>
        <begin position="323"/>
        <end position="357"/>
    </location>
</feature>
<gene>
    <name evidence="2" type="ORF">KQX54_016614</name>
</gene>